<organism evidence="18 19">
    <name type="scientific">Strongylocentrotus purpuratus</name>
    <name type="common">Purple sea urchin</name>
    <dbReference type="NCBI Taxonomy" id="7668"/>
    <lineage>
        <taxon>Eukaryota</taxon>
        <taxon>Metazoa</taxon>
        <taxon>Echinodermata</taxon>
        <taxon>Eleutherozoa</taxon>
        <taxon>Echinozoa</taxon>
        <taxon>Echinoidea</taxon>
        <taxon>Euechinoidea</taxon>
        <taxon>Echinacea</taxon>
        <taxon>Camarodonta</taxon>
        <taxon>Echinidea</taxon>
        <taxon>Strongylocentrotidae</taxon>
        <taxon>Strongylocentrotus</taxon>
    </lineage>
</organism>
<comment type="subcellular location">
    <subcellularLocation>
        <location evidence="2">Cell membrane</location>
    </subcellularLocation>
    <subcellularLocation>
        <location evidence="3">Cytoplasm</location>
    </subcellularLocation>
    <subcellularLocation>
        <location evidence="1">Nucleus</location>
    </subcellularLocation>
</comment>
<keyword evidence="10" id="KW-0677">Repeat</keyword>
<evidence type="ECO:0000256" key="11">
    <source>
        <dbReference type="ARBA" id="ARBA00022837"/>
    </source>
</evidence>
<protein>
    <recommendedName>
        <fullName evidence="17">EF-hand domain-containing protein</fullName>
    </recommendedName>
</protein>
<comment type="similarity">
    <text evidence="16">Belongs to the calcineurin regulatory subunit family. CHP subfamily.</text>
</comment>
<dbReference type="GeneID" id="576455"/>
<accession>A0A7M7TG59</accession>
<keyword evidence="9" id="KW-0479">Metal-binding</keyword>
<evidence type="ECO:0000256" key="2">
    <source>
        <dbReference type="ARBA" id="ARBA00004236"/>
    </source>
</evidence>
<evidence type="ECO:0000256" key="12">
    <source>
        <dbReference type="ARBA" id="ARBA00022927"/>
    </source>
</evidence>
<evidence type="ECO:0000256" key="8">
    <source>
        <dbReference type="ARBA" id="ARBA00022707"/>
    </source>
</evidence>
<feature type="domain" description="EF-hand" evidence="17">
    <location>
        <begin position="146"/>
        <end position="181"/>
    </location>
</feature>
<dbReference type="FunCoup" id="A0A7M7TG59">
    <property type="interactions" value="985"/>
</dbReference>
<dbReference type="InterPro" id="IPR002048">
    <property type="entry name" value="EF_hand_dom"/>
</dbReference>
<keyword evidence="6" id="KW-0963">Cytoplasm</keyword>
<dbReference type="RefSeq" id="XP_781855.2">
    <property type="nucleotide sequence ID" value="XM_776762.5"/>
</dbReference>
<keyword evidence="7" id="KW-0597">Phosphoprotein</keyword>
<evidence type="ECO:0000256" key="15">
    <source>
        <dbReference type="ARBA" id="ARBA00023288"/>
    </source>
</evidence>
<evidence type="ECO:0000259" key="17">
    <source>
        <dbReference type="PROSITE" id="PS50222"/>
    </source>
</evidence>
<dbReference type="InParanoid" id="A0A7M7TG59"/>
<proteinExistence type="inferred from homology"/>
<dbReference type="Proteomes" id="UP000007110">
    <property type="component" value="Unassembled WGS sequence"/>
</dbReference>
<evidence type="ECO:0000256" key="14">
    <source>
        <dbReference type="ARBA" id="ARBA00023242"/>
    </source>
</evidence>
<dbReference type="AlphaFoldDB" id="A0A7M7TG59"/>
<evidence type="ECO:0000256" key="3">
    <source>
        <dbReference type="ARBA" id="ARBA00004496"/>
    </source>
</evidence>
<dbReference type="PROSITE" id="PS50222">
    <property type="entry name" value="EF_HAND_2"/>
    <property type="match status" value="2"/>
</dbReference>
<dbReference type="Pfam" id="PF13499">
    <property type="entry name" value="EF-hand_7"/>
    <property type="match status" value="1"/>
</dbReference>
<dbReference type="GO" id="GO:0005509">
    <property type="term" value="F:calcium ion binding"/>
    <property type="evidence" value="ECO:0000318"/>
    <property type="project" value="GO_Central"/>
</dbReference>
<dbReference type="GO" id="GO:0005886">
    <property type="term" value="C:plasma membrane"/>
    <property type="evidence" value="ECO:0000318"/>
    <property type="project" value="GO_Central"/>
</dbReference>
<dbReference type="PANTHER" id="PTHR46002">
    <property type="entry name" value="EG:114D9.1 PROTEIN-RELATED"/>
    <property type="match status" value="1"/>
</dbReference>
<dbReference type="CDD" id="cd00051">
    <property type="entry name" value="EFh"/>
    <property type="match status" value="1"/>
</dbReference>
<evidence type="ECO:0000256" key="13">
    <source>
        <dbReference type="ARBA" id="ARBA00023136"/>
    </source>
</evidence>
<name>A0A7M7TG59_STRPU</name>
<keyword evidence="12" id="KW-0653">Protein transport</keyword>
<dbReference type="Gene3D" id="1.10.238.10">
    <property type="entry name" value="EF-hand"/>
    <property type="match status" value="1"/>
</dbReference>
<evidence type="ECO:0000256" key="10">
    <source>
        <dbReference type="ARBA" id="ARBA00022737"/>
    </source>
</evidence>
<feature type="domain" description="EF-hand" evidence="17">
    <location>
        <begin position="105"/>
        <end position="140"/>
    </location>
</feature>
<evidence type="ECO:0000256" key="9">
    <source>
        <dbReference type="ARBA" id="ARBA00022723"/>
    </source>
</evidence>
<evidence type="ECO:0000256" key="16">
    <source>
        <dbReference type="ARBA" id="ARBA00038164"/>
    </source>
</evidence>
<keyword evidence="13" id="KW-0472">Membrane</keyword>
<evidence type="ECO:0000256" key="5">
    <source>
        <dbReference type="ARBA" id="ARBA00022475"/>
    </source>
</evidence>
<dbReference type="KEGG" id="spu:576455"/>
<dbReference type="InterPro" id="IPR011992">
    <property type="entry name" value="EF-hand-dom_pair"/>
</dbReference>
<keyword evidence="8" id="KW-0519">Myristate</keyword>
<evidence type="ECO:0000256" key="7">
    <source>
        <dbReference type="ARBA" id="ARBA00022553"/>
    </source>
</evidence>
<dbReference type="EnsemblMetazoa" id="XM_776762">
    <property type="protein sequence ID" value="XP_781855"/>
    <property type="gene ID" value="LOC576455"/>
</dbReference>
<dbReference type="OMA" id="AILHFRT"/>
<evidence type="ECO:0000256" key="4">
    <source>
        <dbReference type="ARBA" id="ARBA00022448"/>
    </source>
</evidence>
<dbReference type="GO" id="GO:0005634">
    <property type="term" value="C:nucleus"/>
    <property type="evidence" value="ECO:0007669"/>
    <property type="project" value="UniProtKB-SubCell"/>
</dbReference>
<dbReference type="SMART" id="SM00054">
    <property type="entry name" value="EFh"/>
    <property type="match status" value="2"/>
</dbReference>
<dbReference type="OrthoDB" id="191686at2759"/>
<dbReference type="InterPro" id="IPR051875">
    <property type="entry name" value="Calcineurin_B_homologous"/>
</dbReference>
<dbReference type="InterPro" id="IPR018247">
    <property type="entry name" value="EF_Hand_1_Ca_BS"/>
</dbReference>
<dbReference type="SUPFAM" id="SSF47473">
    <property type="entry name" value="EF-hand"/>
    <property type="match status" value="1"/>
</dbReference>
<evidence type="ECO:0000256" key="6">
    <source>
        <dbReference type="ARBA" id="ARBA00022490"/>
    </source>
</evidence>
<evidence type="ECO:0000313" key="19">
    <source>
        <dbReference type="Proteomes" id="UP000007110"/>
    </source>
</evidence>
<keyword evidence="11" id="KW-0106">Calcium</keyword>
<keyword evidence="5" id="KW-1003">Cell membrane</keyword>
<keyword evidence="19" id="KW-1185">Reference proteome</keyword>
<evidence type="ECO:0000313" key="18">
    <source>
        <dbReference type="EnsemblMetazoa" id="XP_781855"/>
    </source>
</evidence>
<dbReference type="PROSITE" id="PS00018">
    <property type="entry name" value="EF_HAND_1"/>
    <property type="match status" value="2"/>
</dbReference>
<dbReference type="GO" id="GO:0015031">
    <property type="term" value="P:protein transport"/>
    <property type="evidence" value="ECO:0007669"/>
    <property type="project" value="UniProtKB-KW"/>
</dbReference>
<keyword evidence="15" id="KW-0449">Lipoprotein</keyword>
<keyword evidence="14" id="KW-0539">Nucleus</keyword>
<dbReference type="GO" id="GO:0005737">
    <property type="term" value="C:cytoplasm"/>
    <property type="evidence" value="ECO:0007669"/>
    <property type="project" value="UniProtKB-SubCell"/>
</dbReference>
<evidence type="ECO:0000256" key="1">
    <source>
        <dbReference type="ARBA" id="ARBA00004123"/>
    </source>
</evidence>
<keyword evidence="4" id="KW-0813">Transport</keyword>
<sequence length="190" mass="22194">MGSRTSSLLQQEEIEEIQQETGFSPKQIVRLYSRFTNLDKSDRGMLRVEDLYRIPELVINPLGERIIQTFFLECESDQINFRQFMKTLGLFRPYKKRYGPEAINTREKKLKFAFQMYDVDNDGSIARDELLVLLHMMVGSNITEEQLGAIADRTLLEADLDEDGQISFEEFIKALEKSDCEQMMSIRFLN</sequence>
<reference evidence="19" key="1">
    <citation type="submission" date="2015-02" db="EMBL/GenBank/DDBJ databases">
        <title>Genome sequencing for Strongylocentrotus purpuratus.</title>
        <authorList>
            <person name="Murali S."/>
            <person name="Liu Y."/>
            <person name="Vee V."/>
            <person name="English A."/>
            <person name="Wang M."/>
            <person name="Skinner E."/>
            <person name="Han Y."/>
            <person name="Muzny D.M."/>
            <person name="Worley K.C."/>
            <person name="Gibbs R.A."/>
        </authorList>
    </citation>
    <scope>NUCLEOTIDE SEQUENCE</scope>
</reference>
<reference evidence="18" key="2">
    <citation type="submission" date="2021-01" db="UniProtKB">
        <authorList>
            <consortium name="EnsemblMetazoa"/>
        </authorList>
    </citation>
    <scope>IDENTIFICATION</scope>
</reference>